<accession>A0A2T1LY22</accession>
<gene>
    <name evidence="6" type="ORF">C7H19_10840</name>
</gene>
<feature type="domain" description="ATPase AAA-3" evidence="4">
    <location>
        <begin position="35"/>
        <end position="164"/>
    </location>
</feature>
<name>A0A2T1LY22_9CHRO</name>
<comment type="caution">
    <text evidence="6">The sequence shown here is derived from an EMBL/GenBank/DDBJ whole genome shotgun (WGS) entry which is preliminary data.</text>
</comment>
<organism evidence="6 7">
    <name type="scientific">Aphanothece hegewaldii CCALA 016</name>
    <dbReference type="NCBI Taxonomy" id="2107694"/>
    <lineage>
        <taxon>Bacteria</taxon>
        <taxon>Bacillati</taxon>
        <taxon>Cyanobacteriota</taxon>
        <taxon>Cyanophyceae</taxon>
        <taxon>Oscillatoriophycideae</taxon>
        <taxon>Chroococcales</taxon>
        <taxon>Aphanothecaceae</taxon>
        <taxon>Aphanothece</taxon>
    </lineage>
</organism>
<dbReference type="OrthoDB" id="9808397at2"/>
<keyword evidence="7" id="KW-1185">Reference proteome</keyword>
<dbReference type="InterPro" id="IPR027417">
    <property type="entry name" value="P-loop_NTPase"/>
</dbReference>
<sequence>MRQKIDDLIDHLSYSIVGKTDAINLVIVALLSGGHALLEDVPGVGKTLLAKSLARAINGRFQRIQCTPDLLPTDITGTNIWNPNKREFEFLPGPIFSNILLADEINRATPRTQSALLEVMEEKQVTIDGETRSVETPFFVIATQNPVEHHGTFALPEAQMDRFTVSLSLGYPTEKEELMMLQKHQGQINLDELKPCLSLEDVRELQQQVTRVKVTATLQQYILDLVRASRHHDEIRLGISPRGTIILQKAAQAYAFLEHRDYVIPDDVKFLVPYVFSHRIIPVSGRQTKTIVRKLLDSVPIEKVAA</sequence>
<dbReference type="Pfam" id="PF17863">
    <property type="entry name" value="AAA_lid_2"/>
    <property type="match status" value="1"/>
</dbReference>
<evidence type="ECO:0000259" key="4">
    <source>
        <dbReference type="Pfam" id="PF07726"/>
    </source>
</evidence>
<evidence type="ECO:0000256" key="2">
    <source>
        <dbReference type="ARBA" id="ARBA00022840"/>
    </source>
</evidence>
<reference evidence="6 7" key="1">
    <citation type="submission" date="2018-03" db="EMBL/GenBank/DDBJ databases">
        <title>The ancient ancestry and fast evolution of plastids.</title>
        <authorList>
            <person name="Moore K.R."/>
            <person name="Magnabosco C."/>
            <person name="Momper L."/>
            <person name="Gold D.A."/>
            <person name="Bosak T."/>
            <person name="Fournier G.P."/>
        </authorList>
    </citation>
    <scope>NUCLEOTIDE SEQUENCE [LARGE SCALE GENOMIC DNA]</scope>
    <source>
        <strain evidence="6 7">CCALA 016</strain>
    </source>
</reference>
<dbReference type="Gene3D" id="3.40.50.300">
    <property type="entry name" value="P-loop containing nucleotide triphosphate hydrolases"/>
    <property type="match status" value="1"/>
</dbReference>
<dbReference type="FunFam" id="3.40.50.300:FF:000640">
    <property type="entry name" value="MoxR family ATPase"/>
    <property type="match status" value="1"/>
</dbReference>
<proteinExistence type="inferred from homology"/>
<dbReference type="PANTHER" id="PTHR42759">
    <property type="entry name" value="MOXR FAMILY PROTEIN"/>
    <property type="match status" value="1"/>
</dbReference>
<feature type="domain" description="ChlI/MoxR AAA lid" evidence="5">
    <location>
        <begin position="227"/>
        <end position="290"/>
    </location>
</feature>
<dbReference type="AlphaFoldDB" id="A0A2T1LY22"/>
<dbReference type="Proteomes" id="UP000239001">
    <property type="component" value="Unassembled WGS sequence"/>
</dbReference>
<dbReference type="SUPFAM" id="SSF52540">
    <property type="entry name" value="P-loop containing nucleoside triphosphate hydrolases"/>
    <property type="match status" value="1"/>
</dbReference>
<dbReference type="Gene3D" id="1.10.8.80">
    <property type="entry name" value="Magnesium chelatase subunit I, C-Terminal domain"/>
    <property type="match status" value="1"/>
</dbReference>
<dbReference type="RefSeq" id="WP_106456898.1">
    <property type="nucleotide sequence ID" value="NZ_PXOH01000010.1"/>
</dbReference>
<dbReference type="GO" id="GO:0005524">
    <property type="term" value="F:ATP binding"/>
    <property type="evidence" value="ECO:0007669"/>
    <property type="project" value="UniProtKB-KW"/>
</dbReference>
<dbReference type="CDD" id="cd00009">
    <property type="entry name" value="AAA"/>
    <property type="match status" value="1"/>
</dbReference>
<dbReference type="GO" id="GO:0016887">
    <property type="term" value="F:ATP hydrolysis activity"/>
    <property type="evidence" value="ECO:0007669"/>
    <property type="project" value="InterPro"/>
</dbReference>
<evidence type="ECO:0000259" key="5">
    <source>
        <dbReference type="Pfam" id="PF17863"/>
    </source>
</evidence>
<dbReference type="InterPro" id="IPR050764">
    <property type="entry name" value="CbbQ/NirQ/NorQ/GpvN"/>
</dbReference>
<evidence type="ECO:0000256" key="1">
    <source>
        <dbReference type="ARBA" id="ARBA00022741"/>
    </source>
</evidence>
<evidence type="ECO:0000256" key="3">
    <source>
        <dbReference type="ARBA" id="ARBA00061607"/>
    </source>
</evidence>
<evidence type="ECO:0000313" key="6">
    <source>
        <dbReference type="EMBL" id="PSF37209.1"/>
    </source>
</evidence>
<dbReference type="EMBL" id="PXOH01000010">
    <property type="protein sequence ID" value="PSF37209.1"/>
    <property type="molecule type" value="Genomic_DNA"/>
</dbReference>
<comment type="similarity">
    <text evidence="3">Belongs to the MoxR family.</text>
</comment>
<dbReference type="Pfam" id="PF07726">
    <property type="entry name" value="AAA_3"/>
    <property type="match status" value="1"/>
</dbReference>
<dbReference type="PANTHER" id="PTHR42759:SF5">
    <property type="entry name" value="METHANOL DEHYDROGENASE REGULATOR"/>
    <property type="match status" value="1"/>
</dbReference>
<keyword evidence="1" id="KW-0547">Nucleotide-binding</keyword>
<dbReference type="InterPro" id="IPR011703">
    <property type="entry name" value="ATPase_AAA-3"/>
</dbReference>
<dbReference type="InterPro" id="IPR041628">
    <property type="entry name" value="ChlI/MoxR_AAA_lid"/>
</dbReference>
<keyword evidence="2" id="KW-0067">ATP-binding</keyword>
<dbReference type="PIRSF" id="PIRSF002849">
    <property type="entry name" value="AAA_ATPase_chaperone_MoxR_prd"/>
    <property type="match status" value="1"/>
</dbReference>
<evidence type="ECO:0000313" key="7">
    <source>
        <dbReference type="Proteomes" id="UP000239001"/>
    </source>
</evidence>
<reference evidence="6 7" key="2">
    <citation type="submission" date="2018-03" db="EMBL/GenBank/DDBJ databases">
        <authorList>
            <person name="Keele B.F."/>
        </authorList>
    </citation>
    <scope>NUCLEOTIDE SEQUENCE [LARGE SCALE GENOMIC DNA]</scope>
    <source>
        <strain evidence="6 7">CCALA 016</strain>
    </source>
</reference>
<protein>
    <submittedName>
        <fullName evidence="6">Magnesium chelatase</fullName>
    </submittedName>
</protein>